<feature type="transmembrane region" description="Helical" evidence="1">
    <location>
        <begin position="18"/>
        <end position="38"/>
    </location>
</feature>
<sequence>MNLCVTISEINWSLTKDVISIIGTLGALIIGGLGLFTWSRQLKGTSEYELAKKAILVTYEVQQALQSVRNPMIYLSKEEVEAGCRLQEEQRIYEERLSKLYKKWAELQTIRLETKVIWSEQAHSVFNGLQERIGDVRGAIWLHFWMKGAYAGHGATVDNSRQRVIENDKIVYFSSENDDFSQKIAESVRSVENFFSPKVSRK</sequence>
<proteinExistence type="predicted"/>
<keyword evidence="3" id="KW-1185">Reference proteome</keyword>
<organism evidence="2 3">
    <name type="scientific">Marinomonas alcarazii</name>
    <dbReference type="NCBI Taxonomy" id="491949"/>
    <lineage>
        <taxon>Bacteria</taxon>
        <taxon>Pseudomonadati</taxon>
        <taxon>Pseudomonadota</taxon>
        <taxon>Gammaproteobacteria</taxon>
        <taxon>Oceanospirillales</taxon>
        <taxon>Oceanospirillaceae</taxon>
        <taxon>Marinomonas</taxon>
    </lineage>
</organism>
<comment type="caution">
    <text evidence="2">The sequence shown here is derived from an EMBL/GenBank/DDBJ whole genome shotgun (WGS) entry which is preliminary data.</text>
</comment>
<reference evidence="2 3" key="1">
    <citation type="submission" date="2018-06" db="EMBL/GenBank/DDBJ databases">
        <title>Genomic Encyclopedia of Type Strains, Phase III (KMG-III): the genomes of soil and plant-associated and newly described type strains.</title>
        <authorList>
            <person name="Whitman W."/>
        </authorList>
    </citation>
    <scope>NUCLEOTIDE SEQUENCE [LARGE SCALE GENOMIC DNA]</scope>
    <source>
        <strain evidence="2 3">CECT 7730</strain>
    </source>
</reference>
<evidence type="ECO:0000313" key="2">
    <source>
        <dbReference type="EMBL" id="PYF83513.1"/>
    </source>
</evidence>
<evidence type="ECO:0000256" key="1">
    <source>
        <dbReference type="SAM" id="Phobius"/>
    </source>
</evidence>
<evidence type="ECO:0000313" key="3">
    <source>
        <dbReference type="Proteomes" id="UP000247551"/>
    </source>
</evidence>
<dbReference type="AlphaFoldDB" id="A0A318V665"/>
<protein>
    <submittedName>
        <fullName evidence="2">Uncharacterized protein</fullName>
    </submittedName>
</protein>
<accession>A0A318V665</accession>
<gene>
    <name evidence="2" type="ORF">DFP75_102609</name>
</gene>
<keyword evidence="1" id="KW-1133">Transmembrane helix</keyword>
<dbReference type="RefSeq" id="WP_110573984.1">
    <property type="nucleotide sequence ID" value="NZ_QKLW01000002.1"/>
</dbReference>
<keyword evidence="1" id="KW-0812">Transmembrane</keyword>
<name>A0A318V665_9GAMM</name>
<keyword evidence="1" id="KW-0472">Membrane</keyword>
<dbReference type="EMBL" id="QKLW01000002">
    <property type="protein sequence ID" value="PYF83513.1"/>
    <property type="molecule type" value="Genomic_DNA"/>
</dbReference>
<dbReference type="Proteomes" id="UP000247551">
    <property type="component" value="Unassembled WGS sequence"/>
</dbReference>